<organism evidence="2 3">
    <name type="scientific">Mycena maculata</name>
    <dbReference type="NCBI Taxonomy" id="230809"/>
    <lineage>
        <taxon>Eukaryota</taxon>
        <taxon>Fungi</taxon>
        <taxon>Dikarya</taxon>
        <taxon>Basidiomycota</taxon>
        <taxon>Agaricomycotina</taxon>
        <taxon>Agaricomycetes</taxon>
        <taxon>Agaricomycetidae</taxon>
        <taxon>Agaricales</taxon>
        <taxon>Marasmiineae</taxon>
        <taxon>Mycenaceae</taxon>
        <taxon>Mycena</taxon>
    </lineage>
</organism>
<accession>A0AAD7IFP9</accession>
<proteinExistence type="predicted"/>
<feature type="compositionally biased region" description="Acidic residues" evidence="1">
    <location>
        <begin position="492"/>
        <end position="521"/>
    </location>
</feature>
<reference evidence="2" key="1">
    <citation type="submission" date="2023-03" db="EMBL/GenBank/DDBJ databases">
        <title>Massive genome expansion in bonnet fungi (Mycena s.s.) driven by repeated elements and novel gene families across ecological guilds.</title>
        <authorList>
            <consortium name="Lawrence Berkeley National Laboratory"/>
            <person name="Harder C.B."/>
            <person name="Miyauchi S."/>
            <person name="Viragh M."/>
            <person name="Kuo A."/>
            <person name="Thoen E."/>
            <person name="Andreopoulos B."/>
            <person name="Lu D."/>
            <person name="Skrede I."/>
            <person name="Drula E."/>
            <person name="Henrissat B."/>
            <person name="Morin E."/>
            <person name="Kohler A."/>
            <person name="Barry K."/>
            <person name="LaButti K."/>
            <person name="Morin E."/>
            <person name="Salamov A."/>
            <person name="Lipzen A."/>
            <person name="Mereny Z."/>
            <person name="Hegedus B."/>
            <person name="Baldrian P."/>
            <person name="Stursova M."/>
            <person name="Weitz H."/>
            <person name="Taylor A."/>
            <person name="Grigoriev I.V."/>
            <person name="Nagy L.G."/>
            <person name="Martin F."/>
            <person name="Kauserud H."/>
        </authorList>
    </citation>
    <scope>NUCLEOTIDE SEQUENCE</scope>
    <source>
        <strain evidence="2">CBHHK188m</strain>
    </source>
</reference>
<feature type="compositionally biased region" description="Polar residues" evidence="1">
    <location>
        <begin position="459"/>
        <end position="480"/>
    </location>
</feature>
<protein>
    <submittedName>
        <fullName evidence="2">Uncharacterized protein</fullName>
    </submittedName>
</protein>
<keyword evidence="3" id="KW-1185">Reference proteome</keyword>
<comment type="caution">
    <text evidence="2">The sequence shown here is derived from an EMBL/GenBank/DDBJ whole genome shotgun (WGS) entry which is preliminary data.</text>
</comment>
<dbReference type="AlphaFoldDB" id="A0AAD7IFP9"/>
<name>A0AAD7IFP9_9AGAR</name>
<evidence type="ECO:0000313" key="2">
    <source>
        <dbReference type="EMBL" id="KAJ7741558.1"/>
    </source>
</evidence>
<dbReference type="EMBL" id="JARJLG010000122">
    <property type="protein sequence ID" value="KAJ7741558.1"/>
    <property type="molecule type" value="Genomic_DNA"/>
</dbReference>
<feature type="region of interest" description="Disordered" evidence="1">
    <location>
        <begin position="445"/>
        <end position="521"/>
    </location>
</feature>
<gene>
    <name evidence="2" type="ORF">DFH07DRAFT_778038</name>
</gene>
<sequence length="521" mass="59100">MDLYHEEKAHILGPKEHRKGLQKICEGVEQEYYAKHRWTITISPVTVGRHAKGGGTRSTSNAEKGWLEKEEVETVIAYTLEVASHGKDLEISFRRKMCWPTPLDNKRGRAVNPFTNEAYFDLLEDVLAGNQDYQFDQELRDDSGPPPDFVSGLDVVIFSLLKRYWTEEKTKFECTSRQKMDKMNFLKIYGQAHVRALTKSNIKAAFRKTGLWPFNYAVITPEMMAPSIETAAWGHLPIALNTPIRVVTDMIHQIHQRAKCPLSPDDVDEVGTLSVTQHQPSLAAYLNSSLQTIRTSSSSFLVTSSPVQSTSAPPAFVPVQISPYQQKKAHYAAILAVVPTNVIEEELQNSVRELLASNKQHKVRRVVAFHEAAEAKEVQMVDRQATRAERNDALVEWKELEQVRKEENKVIQAWWHTDVKAWEAERDRAKIVGKRPSWKKPVLKGQLFSPVPKPRYVGNTDTSEVASASTSNQPAQSRQRASSDNSDSSKSEEEDQQPEGEDELEDEEQSIDEDKEEEEYS</sequence>
<evidence type="ECO:0000256" key="1">
    <source>
        <dbReference type="SAM" id="MobiDB-lite"/>
    </source>
</evidence>
<dbReference type="Proteomes" id="UP001215280">
    <property type="component" value="Unassembled WGS sequence"/>
</dbReference>
<evidence type="ECO:0000313" key="3">
    <source>
        <dbReference type="Proteomes" id="UP001215280"/>
    </source>
</evidence>